<dbReference type="AlphaFoldDB" id="A0A8D8PQV6"/>
<evidence type="ECO:0000313" key="1">
    <source>
        <dbReference type="EMBL" id="CAG6610600.1"/>
    </source>
</evidence>
<dbReference type="EMBL" id="HBUF01018913">
    <property type="protein sequence ID" value="CAG6610600.1"/>
    <property type="molecule type" value="Transcribed_RNA"/>
</dbReference>
<protein>
    <recommendedName>
        <fullName evidence="2">Helitron helicase-like domain-containing protein</fullName>
    </recommendedName>
</protein>
<accession>A0A8D8PQV6</accession>
<proteinExistence type="predicted"/>
<organism evidence="1">
    <name type="scientific">Cacopsylla melanoneura</name>
    <dbReference type="NCBI Taxonomy" id="428564"/>
    <lineage>
        <taxon>Eukaryota</taxon>
        <taxon>Metazoa</taxon>
        <taxon>Ecdysozoa</taxon>
        <taxon>Arthropoda</taxon>
        <taxon>Hexapoda</taxon>
        <taxon>Insecta</taxon>
        <taxon>Pterygota</taxon>
        <taxon>Neoptera</taxon>
        <taxon>Paraneoptera</taxon>
        <taxon>Hemiptera</taxon>
        <taxon>Sternorrhyncha</taxon>
        <taxon>Psylloidea</taxon>
        <taxon>Psyllidae</taxon>
        <taxon>Psyllinae</taxon>
        <taxon>Cacopsylla</taxon>
    </lineage>
</organism>
<evidence type="ECO:0008006" key="2">
    <source>
        <dbReference type="Google" id="ProtNLM"/>
    </source>
</evidence>
<reference evidence="1" key="1">
    <citation type="submission" date="2021-05" db="EMBL/GenBank/DDBJ databases">
        <authorList>
            <person name="Alioto T."/>
            <person name="Alioto T."/>
            <person name="Gomez Garrido J."/>
        </authorList>
    </citation>
    <scope>NUCLEOTIDE SEQUENCE</scope>
</reference>
<sequence>MLDFLLSDAAPLGKVTPYFYRREYQSRGLQHFHILLWVKDAPVLDTSKKEDVAEFILEYVSCSVPDATTSPTLYFRVNNYQTHHHNSNCMKNKKSKDSRRSVVLDFEIATHRY</sequence>
<name>A0A8D8PQV6_9HEMI</name>